<evidence type="ECO:0000256" key="5">
    <source>
        <dbReference type="SAM" id="Phobius"/>
    </source>
</evidence>
<dbReference type="Gene3D" id="2.60.40.10">
    <property type="entry name" value="Immunoglobulins"/>
    <property type="match status" value="1"/>
</dbReference>
<organism evidence="9 10">
    <name type="scientific">Clostridium perfringens (strain ATCC 13124 / DSM 756 / JCM 1290 / NCIMB 6125 / NCTC 8237 / Type A)</name>
    <dbReference type="NCBI Taxonomy" id="195103"/>
    <lineage>
        <taxon>Bacteria</taxon>
        <taxon>Bacillati</taxon>
        <taxon>Bacillota</taxon>
        <taxon>Clostridia</taxon>
        <taxon>Eubacteriales</taxon>
        <taxon>Clostridiaceae</taxon>
        <taxon>Clostridium</taxon>
    </lineage>
</organism>
<name>A0A0H2YSC8_CLOP1</name>
<protein>
    <submittedName>
        <fullName evidence="9">Cell wall surface anchor family protein</fullName>
    </submittedName>
</protein>
<evidence type="ECO:0000313" key="10">
    <source>
        <dbReference type="Proteomes" id="UP000001823"/>
    </source>
</evidence>
<dbReference type="InterPro" id="IPR019931">
    <property type="entry name" value="LPXTG_anchor"/>
</dbReference>
<accession>A0A0H2YSC8</accession>
<dbReference type="NCBIfam" id="TIGR04226">
    <property type="entry name" value="RrgB_K2N_iso_D2"/>
    <property type="match status" value="1"/>
</dbReference>
<dbReference type="InterPro" id="IPR013783">
    <property type="entry name" value="Ig-like_fold"/>
</dbReference>
<dbReference type="Pfam" id="PF17802">
    <property type="entry name" value="SpaA"/>
    <property type="match status" value="1"/>
</dbReference>
<dbReference type="RefSeq" id="WP_011590361.1">
    <property type="nucleotide sequence ID" value="NC_008261.1"/>
</dbReference>
<keyword evidence="3" id="KW-0732">Signal</keyword>
<dbReference type="Pfam" id="PF00746">
    <property type="entry name" value="Gram_pos_anchor"/>
    <property type="match status" value="1"/>
</dbReference>
<evidence type="ECO:0000259" key="6">
    <source>
        <dbReference type="Pfam" id="PF00746"/>
    </source>
</evidence>
<evidence type="ECO:0000256" key="2">
    <source>
        <dbReference type="ARBA" id="ARBA00022525"/>
    </source>
</evidence>
<keyword evidence="5" id="KW-0472">Membrane</keyword>
<dbReference type="EMBL" id="CP000246">
    <property type="protein sequence ID" value="ABG83595.1"/>
    <property type="molecule type" value="Genomic_DNA"/>
</dbReference>
<reference evidence="9 10" key="1">
    <citation type="journal article" date="2006" name="Genome Res.">
        <title>Skewed genomic variability in strains of the toxigenic bacterial pathogen, Clostridium perfringens.</title>
        <authorList>
            <person name="Myers G.S."/>
            <person name="Rasko D.A."/>
            <person name="Cheung J.K."/>
            <person name="Ravel J."/>
            <person name="Seshadri R."/>
            <person name="Deboy R.T."/>
            <person name="Ren Q."/>
            <person name="Varga J."/>
            <person name="Awad M.M."/>
            <person name="Brinkac L.M."/>
            <person name="Daugherty S.C."/>
            <person name="Haft D.H."/>
            <person name="Dodson R.J."/>
            <person name="Madupu R."/>
            <person name="Nelson W.C."/>
            <person name="Rosovitz M.J."/>
            <person name="Sullivan S.A."/>
            <person name="Khouri H."/>
            <person name="Dimitrov G.I."/>
            <person name="Watkins K.L."/>
            <person name="Mulligan S."/>
            <person name="Benton J."/>
            <person name="Radune D."/>
            <person name="Fisher D.J."/>
            <person name="Atkins H.S."/>
            <person name="Hiscox T."/>
            <person name="Jost B.H."/>
            <person name="Billington S.J."/>
            <person name="Songer J.G."/>
            <person name="McClane B.A."/>
            <person name="Titball R.W."/>
            <person name="Rood J.I."/>
            <person name="Melville S.B."/>
            <person name="Paulsen I.T."/>
        </authorList>
    </citation>
    <scope>NUCLEOTIDE SEQUENCE [LARGE SCALE GENOMIC DNA]</scope>
    <source>
        <strain evidence="10">ATCC 13124 / DSM 756 / JCM 1290 / NCIMB 6125 / NCTC 8237 / S 107 / Type A</strain>
    </source>
</reference>
<keyword evidence="4" id="KW-0572">Peptidoglycan-anchor</keyword>
<feature type="domain" description="SpaA-like prealbumin fold" evidence="7">
    <location>
        <begin position="391"/>
        <end position="461"/>
    </location>
</feature>
<feature type="transmembrane region" description="Helical" evidence="5">
    <location>
        <begin position="519"/>
        <end position="542"/>
    </location>
</feature>
<sequence length="549" mass="60131">MDKRNFLIKKMISLLAVFAMFLSFGSPLTSKVVKAAGQVPSDNDTALGTVHNVAEGSTVTAYQIVKGNYNENGFIGYVFNSALGGNLKIADPTKPTQEEILAIAKDTNALNSLPANEKITMTPGEDKTNYTANLNAGYWLVIATPKDKGTTIYNPMLLGIYYNKGGSDNSMEQGLIDANTNWNLNSTEAWAKKIEPTIKKEIENPYNGNNKGADQAVGENFNFKVTALIPGYSKEYTNVKYIITDKLSEGLDYNDDSIKVTVNGQVVQEGENTFEFIKTDAQNIKINFNSNYILENGGKEVIVTYSAKLNNNAKYNFDPNTNDVTLEYSNNPDTTKDSTKIHDRTYQYTFGIDADLFGSRQDKNKVTREIIKVDETGKVLDQQTENLMETGQKVEGPLSGAEFTLTPKNGTPGKVLTAISDNGGKLKFTGLATGEYELVETKAPEGYALNNTPQKVKITATYNPEGTLKTYSITINDQNTSTYTATYEQDGSIKEIKDDTKTSIIKNTKLSQLPSTGGMGTYIFTFVGVTLMAGAIGSHFLFGKKKSRV</sequence>
<dbReference type="KEGG" id="cpf:CPF_0771"/>
<evidence type="ECO:0000256" key="3">
    <source>
        <dbReference type="ARBA" id="ARBA00022729"/>
    </source>
</evidence>
<dbReference type="Gene3D" id="2.60.40.740">
    <property type="match status" value="1"/>
</dbReference>
<keyword evidence="5" id="KW-0812">Transmembrane</keyword>
<dbReference type="Proteomes" id="UP000001823">
    <property type="component" value="Chromosome"/>
</dbReference>
<keyword evidence="5" id="KW-1133">Transmembrane helix</keyword>
<feature type="domain" description="Gram-positive cocci surface proteins LPxTG" evidence="6">
    <location>
        <begin position="506"/>
        <end position="541"/>
    </location>
</feature>
<evidence type="ECO:0000259" key="8">
    <source>
        <dbReference type="Pfam" id="PF18002"/>
    </source>
</evidence>
<proteinExistence type="predicted"/>
<evidence type="ECO:0000313" key="9">
    <source>
        <dbReference type="EMBL" id="ABG83595.1"/>
    </source>
</evidence>
<dbReference type="InterPro" id="IPR041033">
    <property type="entry name" value="SpaA_PFL_dom_1"/>
</dbReference>
<evidence type="ECO:0000256" key="1">
    <source>
        <dbReference type="ARBA" id="ARBA00022512"/>
    </source>
</evidence>
<dbReference type="eggNOG" id="COG4932">
    <property type="taxonomic scope" value="Bacteria"/>
</dbReference>
<evidence type="ECO:0000259" key="7">
    <source>
        <dbReference type="Pfam" id="PF17802"/>
    </source>
</evidence>
<dbReference type="NCBIfam" id="TIGR01167">
    <property type="entry name" value="LPXTG_anchor"/>
    <property type="match status" value="1"/>
</dbReference>
<dbReference type="PaxDb" id="195103-CPF_0771"/>
<keyword evidence="1" id="KW-0134">Cell wall</keyword>
<dbReference type="InterPro" id="IPR041184">
    <property type="entry name" value="T6_Ig-like"/>
</dbReference>
<gene>
    <name evidence="9" type="ordered locus">CPF_0771</name>
</gene>
<dbReference type="HOGENOM" id="CLU_028873_3_0_9"/>
<dbReference type="InterPro" id="IPR026466">
    <property type="entry name" value="Fim_isopep_form_D2_dom"/>
</dbReference>
<dbReference type="Pfam" id="PF18002">
    <property type="entry name" value="T6_Ig_like"/>
    <property type="match status" value="1"/>
</dbReference>
<feature type="domain" description="T6 antigen Ig-like" evidence="8">
    <location>
        <begin position="44"/>
        <end position="170"/>
    </location>
</feature>
<dbReference type="STRING" id="195103.CPF_0771"/>
<dbReference type="AlphaFoldDB" id="A0A0H2YSC8"/>
<dbReference type="SUPFAM" id="SSF49478">
    <property type="entry name" value="Cna protein B-type domain"/>
    <property type="match status" value="1"/>
</dbReference>
<evidence type="ECO:0000256" key="4">
    <source>
        <dbReference type="ARBA" id="ARBA00023088"/>
    </source>
</evidence>
<keyword evidence="10" id="KW-1185">Reference proteome</keyword>
<keyword evidence="2" id="KW-0964">Secreted</keyword>